<name>A0A7W7WX31_9PSEU</name>
<organism evidence="2 3">
    <name type="scientific">Saccharothrix violaceirubra</name>
    <dbReference type="NCBI Taxonomy" id="413306"/>
    <lineage>
        <taxon>Bacteria</taxon>
        <taxon>Bacillati</taxon>
        <taxon>Actinomycetota</taxon>
        <taxon>Actinomycetes</taxon>
        <taxon>Pseudonocardiales</taxon>
        <taxon>Pseudonocardiaceae</taxon>
        <taxon>Saccharothrix</taxon>
    </lineage>
</organism>
<evidence type="ECO:0000256" key="1">
    <source>
        <dbReference type="SAM" id="MobiDB-lite"/>
    </source>
</evidence>
<dbReference type="Proteomes" id="UP000542674">
    <property type="component" value="Unassembled WGS sequence"/>
</dbReference>
<feature type="compositionally biased region" description="Basic and acidic residues" evidence="1">
    <location>
        <begin position="65"/>
        <end position="76"/>
    </location>
</feature>
<feature type="region of interest" description="Disordered" evidence="1">
    <location>
        <begin position="64"/>
        <end position="85"/>
    </location>
</feature>
<proteinExistence type="predicted"/>
<sequence length="85" mass="9522">MDYLGADDREFVPTSESVSVLEIEPKAFGLRMAELGCRPTRERVPVATESVRYADTWSVTSRHRQSTEARARHIARDGSTPLPTC</sequence>
<accession>A0A7W7WX31</accession>
<gene>
    <name evidence="2" type="ORF">F4559_004065</name>
</gene>
<evidence type="ECO:0000313" key="2">
    <source>
        <dbReference type="EMBL" id="MBB4966706.1"/>
    </source>
</evidence>
<dbReference type="AlphaFoldDB" id="A0A7W7WX31"/>
<dbReference type="EMBL" id="JACHJS010000001">
    <property type="protein sequence ID" value="MBB4966706.1"/>
    <property type="molecule type" value="Genomic_DNA"/>
</dbReference>
<comment type="caution">
    <text evidence="2">The sequence shown here is derived from an EMBL/GenBank/DDBJ whole genome shotgun (WGS) entry which is preliminary data.</text>
</comment>
<protein>
    <submittedName>
        <fullName evidence="2">Uncharacterized protein</fullName>
    </submittedName>
</protein>
<reference evidence="2 3" key="1">
    <citation type="submission" date="2020-08" db="EMBL/GenBank/DDBJ databases">
        <title>Sequencing the genomes of 1000 actinobacteria strains.</title>
        <authorList>
            <person name="Klenk H.-P."/>
        </authorList>
    </citation>
    <scope>NUCLEOTIDE SEQUENCE [LARGE SCALE GENOMIC DNA]</scope>
    <source>
        <strain evidence="2 3">DSM 45084</strain>
    </source>
</reference>
<evidence type="ECO:0000313" key="3">
    <source>
        <dbReference type="Proteomes" id="UP000542674"/>
    </source>
</evidence>
<keyword evidence="3" id="KW-1185">Reference proteome</keyword>